<dbReference type="PROSITE" id="PS51186">
    <property type="entry name" value="GNAT"/>
    <property type="match status" value="1"/>
</dbReference>
<proteinExistence type="predicted"/>
<keyword evidence="2" id="KW-0812">Transmembrane</keyword>
<keyword evidence="2" id="KW-0472">Membrane</keyword>
<dbReference type="AlphaFoldDB" id="A0A8K0ECH0"/>
<accession>A0A8K0ECH0</accession>
<dbReference type="PANTHER" id="PTHR13947:SF37">
    <property type="entry name" value="LD18367P"/>
    <property type="match status" value="1"/>
</dbReference>
<reference evidence="4" key="1">
    <citation type="submission" date="2022-01" db="EMBL/GenBank/DDBJ databases">
        <authorList>
            <person name="Braso-Vives M."/>
        </authorList>
    </citation>
    <scope>NUCLEOTIDE SEQUENCE</scope>
</reference>
<dbReference type="GO" id="GO:0008080">
    <property type="term" value="F:N-acetyltransferase activity"/>
    <property type="evidence" value="ECO:0007669"/>
    <property type="project" value="InterPro"/>
</dbReference>
<dbReference type="EMBL" id="OV696701">
    <property type="protein sequence ID" value="CAH1247944.1"/>
    <property type="molecule type" value="Genomic_DNA"/>
</dbReference>
<evidence type="ECO:0000313" key="4">
    <source>
        <dbReference type="EMBL" id="CAH1247944.1"/>
    </source>
</evidence>
<dbReference type="SUPFAM" id="SSF55729">
    <property type="entry name" value="Acyl-CoA N-acyltransferases (Nat)"/>
    <property type="match status" value="1"/>
</dbReference>
<dbReference type="InterPro" id="IPR016181">
    <property type="entry name" value="Acyl_CoA_acyltransferase"/>
</dbReference>
<dbReference type="Proteomes" id="UP000838412">
    <property type="component" value="Chromosome 16"/>
</dbReference>
<dbReference type="CDD" id="cd04301">
    <property type="entry name" value="NAT_SF"/>
    <property type="match status" value="1"/>
</dbReference>
<protein>
    <submittedName>
        <fullName evidence="4">Hypp8060 protein</fullName>
    </submittedName>
</protein>
<feature type="domain" description="N-acetyltransferase" evidence="3">
    <location>
        <begin position="65"/>
        <end position="216"/>
    </location>
</feature>
<gene>
    <name evidence="4" type="primary">Hypp8060</name>
    <name evidence="4" type="ORF">BLAG_LOCUS9459</name>
</gene>
<organism evidence="4 5">
    <name type="scientific">Branchiostoma lanceolatum</name>
    <name type="common">Common lancelet</name>
    <name type="synonym">Amphioxus lanceolatum</name>
    <dbReference type="NCBI Taxonomy" id="7740"/>
    <lineage>
        <taxon>Eukaryota</taxon>
        <taxon>Metazoa</taxon>
        <taxon>Chordata</taxon>
        <taxon>Cephalochordata</taxon>
        <taxon>Leptocardii</taxon>
        <taxon>Amphioxiformes</taxon>
        <taxon>Branchiostomatidae</taxon>
        <taxon>Branchiostoma</taxon>
    </lineage>
</organism>
<evidence type="ECO:0000313" key="5">
    <source>
        <dbReference type="Proteomes" id="UP000838412"/>
    </source>
</evidence>
<keyword evidence="2" id="KW-1133">Transmembrane helix</keyword>
<evidence type="ECO:0000256" key="2">
    <source>
        <dbReference type="SAM" id="Phobius"/>
    </source>
</evidence>
<dbReference type="InterPro" id="IPR050769">
    <property type="entry name" value="NAT_camello-type"/>
</dbReference>
<evidence type="ECO:0000259" key="3">
    <source>
        <dbReference type="PROSITE" id="PS51186"/>
    </source>
</evidence>
<dbReference type="PANTHER" id="PTHR13947">
    <property type="entry name" value="GNAT FAMILY N-ACETYLTRANSFERASE"/>
    <property type="match status" value="1"/>
</dbReference>
<sequence length="219" mass="25521">MMERSDIVIRELRQDESHEVRELILTGLFRDTLTLQNTFGLMSSRESCLWMATVSTIFYMLSHSVVLSALLPPFVAFLASLGYLWGDYRQYVLESQSEIQDLYAWYANMSDRKFWVALYRQEVIGSVALQKTSETVAELKKMSVHYKYRRQGVGKLMVKYLEDYCRSVGIREVFMSTSNFGHGHRLYQRCGYVIKAEFLRRIVPLPGAWVTILQLAKEL</sequence>
<dbReference type="Pfam" id="PF00583">
    <property type="entry name" value="Acetyltransf_1"/>
    <property type="match status" value="1"/>
</dbReference>
<dbReference type="OrthoDB" id="41532at2759"/>
<dbReference type="InterPro" id="IPR000182">
    <property type="entry name" value="GNAT_dom"/>
</dbReference>
<dbReference type="Gene3D" id="3.40.630.30">
    <property type="match status" value="1"/>
</dbReference>
<keyword evidence="1" id="KW-0808">Transferase</keyword>
<evidence type="ECO:0000256" key="1">
    <source>
        <dbReference type="ARBA" id="ARBA00022679"/>
    </source>
</evidence>
<feature type="transmembrane region" description="Helical" evidence="2">
    <location>
        <begin position="65"/>
        <end position="86"/>
    </location>
</feature>
<keyword evidence="5" id="KW-1185">Reference proteome</keyword>
<name>A0A8K0ECH0_BRALA</name>